<evidence type="ECO:0000313" key="2">
    <source>
        <dbReference type="Proteomes" id="UP001367508"/>
    </source>
</evidence>
<accession>A0AAN9KEX8</accession>
<organism evidence="1 2">
    <name type="scientific">Canavalia gladiata</name>
    <name type="common">Sword bean</name>
    <name type="synonym">Dolichos gladiatus</name>
    <dbReference type="NCBI Taxonomy" id="3824"/>
    <lineage>
        <taxon>Eukaryota</taxon>
        <taxon>Viridiplantae</taxon>
        <taxon>Streptophyta</taxon>
        <taxon>Embryophyta</taxon>
        <taxon>Tracheophyta</taxon>
        <taxon>Spermatophyta</taxon>
        <taxon>Magnoliopsida</taxon>
        <taxon>eudicotyledons</taxon>
        <taxon>Gunneridae</taxon>
        <taxon>Pentapetalae</taxon>
        <taxon>rosids</taxon>
        <taxon>fabids</taxon>
        <taxon>Fabales</taxon>
        <taxon>Fabaceae</taxon>
        <taxon>Papilionoideae</taxon>
        <taxon>50 kb inversion clade</taxon>
        <taxon>NPAAA clade</taxon>
        <taxon>indigoferoid/millettioid clade</taxon>
        <taxon>Phaseoleae</taxon>
        <taxon>Canavalia</taxon>
    </lineage>
</organism>
<dbReference type="AlphaFoldDB" id="A0AAN9KEX8"/>
<comment type="caution">
    <text evidence="1">The sequence shown here is derived from an EMBL/GenBank/DDBJ whole genome shotgun (WGS) entry which is preliminary data.</text>
</comment>
<name>A0AAN9KEX8_CANGL</name>
<gene>
    <name evidence="1" type="ORF">VNO77_34371</name>
</gene>
<evidence type="ECO:0000313" key="1">
    <source>
        <dbReference type="EMBL" id="KAK7315794.1"/>
    </source>
</evidence>
<protein>
    <submittedName>
        <fullName evidence="1">Uncharacterized protein</fullName>
    </submittedName>
</protein>
<reference evidence="1 2" key="1">
    <citation type="submission" date="2024-01" db="EMBL/GenBank/DDBJ databases">
        <title>The genomes of 5 underutilized Papilionoideae crops provide insights into root nodulation and disease resistanc.</title>
        <authorList>
            <person name="Jiang F."/>
        </authorList>
    </citation>
    <scope>NUCLEOTIDE SEQUENCE [LARGE SCALE GENOMIC DNA]</scope>
    <source>
        <strain evidence="1">LVBAO_FW01</strain>
        <tissue evidence="1">Leaves</tissue>
    </source>
</reference>
<proteinExistence type="predicted"/>
<keyword evidence="2" id="KW-1185">Reference proteome</keyword>
<sequence length="169" mass="19335">MGRHLNLKKETSNPTYGPLEEEKRKMTNKFLLSSDRIETKDFGRYWWLVLWTYGSFGNEIEMFDSVLNDSDRYMNDQEIFLVGSEASLDVVSIPTIALGISSVMTSLSMVVEGRLVIQALLKYSVAFKHAHSISWPRMQAKEYGLFLYIGVLMKSAHALVLADHKRSSY</sequence>
<dbReference type="Proteomes" id="UP001367508">
    <property type="component" value="Unassembled WGS sequence"/>
</dbReference>
<dbReference type="EMBL" id="JAYMYQ010000008">
    <property type="protein sequence ID" value="KAK7315794.1"/>
    <property type="molecule type" value="Genomic_DNA"/>
</dbReference>